<dbReference type="SUPFAM" id="SSF52047">
    <property type="entry name" value="RNI-like"/>
    <property type="match status" value="1"/>
</dbReference>
<dbReference type="Proteomes" id="UP000887565">
    <property type="component" value="Unplaced"/>
</dbReference>
<name>A0A915L6W8_ROMCU</name>
<keyword evidence="1" id="KW-1185">Reference proteome</keyword>
<protein>
    <submittedName>
        <fullName evidence="2">Uncharacterized protein</fullName>
    </submittedName>
</protein>
<organism evidence="1 2">
    <name type="scientific">Romanomermis culicivorax</name>
    <name type="common">Nematode worm</name>
    <dbReference type="NCBI Taxonomy" id="13658"/>
    <lineage>
        <taxon>Eukaryota</taxon>
        <taxon>Metazoa</taxon>
        <taxon>Ecdysozoa</taxon>
        <taxon>Nematoda</taxon>
        <taxon>Enoplea</taxon>
        <taxon>Dorylaimia</taxon>
        <taxon>Mermithida</taxon>
        <taxon>Mermithoidea</taxon>
        <taxon>Mermithidae</taxon>
        <taxon>Romanomermis</taxon>
    </lineage>
</organism>
<evidence type="ECO:0000313" key="1">
    <source>
        <dbReference type="Proteomes" id="UP000887565"/>
    </source>
</evidence>
<sequence>KNVEFLCLEWGETLPNDFLSHSLAVLPKLKHLHLIKFSISATLMSLIASKRQLETLAVWPNFHDQNAKQSWRNLVDGLAKQKFIQIFTLGIGSQNLSILKDETGEKIITQK</sequence>
<dbReference type="AlphaFoldDB" id="A0A915L6W8"/>
<reference evidence="2" key="1">
    <citation type="submission" date="2022-11" db="UniProtKB">
        <authorList>
            <consortium name="WormBaseParasite"/>
        </authorList>
    </citation>
    <scope>IDENTIFICATION</scope>
</reference>
<dbReference type="WBParaSite" id="nRc.2.0.1.t45485-RA">
    <property type="protein sequence ID" value="nRc.2.0.1.t45485-RA"/>
    <property type="gene ID" value="nRc.2.0.1.g45485"/>
</dbReference>
<accession>A0A915L6W8</accession>
<evidence type="ECO:0000313" key="2">
    <source>
        <dbReference type="WBParaSite" id="nRc.2.0.1.t45485-RA"/>
    </source>
</evidence>
<proteinExistence type="predicted"/>